<dbReference type="PANTHER" id="PTHR33993:SF10">
    <property type="entry name" value="CONSERVED PROTEIN"/>
    <property type="match status" value="1"/>
</dbReference>
<dbReference type="PROSITE" id="PS51819">
    <property type="entry name" value="VOC"/>
    <property type="match status" value="2"/>
</dbReference>
<name>A0ABP8YJH3_9ACTN</name>
<dbReference type="InterPro" id="IPR029068">
    <property type="entry name" value="Glyas_Bleomycin-R_OHBP_Dase"/>
</dbReference>
<dbReference type="InterPro" id="IPR053863">
    <property type="entry name" value="Glyoxy/Ble-like_N"/>
</dbReference>
<gene>
    <name evidence="2" type="ORF">GCM10023350_12480</name>
</gene>
<keyword evidence="3" id="KW-1185">Reference proteome</keyword>
<accession>A0ABP8YJH3</accession>
<dbReference type="CDD" id="cd07247">
    <property type="entry name" value="SgaA_N_like"/>
    <property type="match status" value="2"/>
</dbReference>
<dbReference type="SUPFAM" id="SSF54593">
    <property type="entry name" value="Glyoxalase/Bleomycin resistance protein/Dihydroxybiphenyl dioxygenase"/>
    <property type="match status" value="2"/>
</dbReference>
<evidence type="ECO:0000313" key="3">
    <source>
        <dbReference type="Proteomes" id="UP001499882"/>
    </source>
</evidence>
<dbReference type="RefSeq" id="WP_345525833.1">
    <property type="nucleotide sequence ID" value="NZ_BAABKN010000009.1"/>
</dbReference>
<dbReference type="InterPro" id="IPR052164">
    <property type="entry name" value="Anthracycline_SecMetBiosynth"/>
</dbReference>
<dbReference type="EMBL" id="BAABKN010000009">
    <property type="protein sequence ID" value="GAA4730721.1"/>
    <property type="molecule type" value="Genomic_DNA"/>
</dbReference>
<dbReference type="Proteomes" id="UP001499882">
    <property type="component" value="Unassembled WGS sequence"/>
</dbReference>
<dbReference type="Pfam" id="PF18029">
    <property type="entry name" value="Glyoxalase_6"/>
    <property type="match status" value="1"/>
</dbReference>
<feature type="domain" description="VOC" evidence="1">
    <location>
        <begin position="134"/>
        <end position="244"/>
    </location>
</feature>
<evidence type="ECO:0000259" key="1">
    <source>
        <dbReference type="PROSITE" id="PS51819"/>
    </source>
</evidence>
<dbReference type="InterPro" id="IPR037523">
    <property type="entry name" value="VOC_core"/>
</dbReference>
<dbReference type="InterPro" id="IPR041581">
    <property type="entry name" value="Glyoxalase_6"/>
</dbReference>
<evidence type="ECO:0000313" key="2">
    <source>
        <dbReference type="EMBL" id="GAA4730721.1"/>
    </source>
</evidence>
<dbReference type="PANTHER" id="PTHR33993">
    <property type="entry name" value="GLYOXALASE-RELATED"/>
    <property type="match status" value="1"/>
</dbReference>
<protein>
    <submittedName>
        <fullName evidence="2">VOC family protein</fullName>
    </submittedName>
</protein>
<dbReference type="Gene3D" id="3.10.180.10">
    <property type="entry name" value="2,3-Dihydroxybiphenyl 1,2-Dioxygenase, domain 1"/>
    <property type="match status" value="2"/>
</dbReference>
<proteinExistence type="predicted"/>
<sequence>MTDEFPGRPIWVELYTADTDAAKAFYGELFGWTLQETGPEFGNYALFLRDGAPVAGLMQNTEEAPNAWSVYLESNNAEDTAAMAAANGGQVLLDAMAVGDLGHMAVVTDPGGAAVGIWQPGEHQGFAARGEVNAPGWFEVLSSDYDAAVAFYENVFGWDTHTMSDSPDFRYTTLGKDEHALAGIMAVDGPSRWSAYLMVADTDDAVARAVGLGGSAVEAPVETPYGRLATIADPGGVPFKVMGPNRG</sequence>
<feature type="domain" description="VOC" evidence="1">
    <location>
        <begin position="8"/>
        <end position="120"/>
    </location>
</feature>
<organism evidence="2 3">
    <name type="scientific">Nocardioides endophyticus</name>
    <dbReference type="NCBI Taxonomy" id="1353775"/>
    <lineage>
        <taxon>Bacteria</taxon>
        <taxon>Bacillati</taxon>
        <taxon>Actinomycetota</taxon>
        <taxon>Actinomycetes</taxon>
        <taxon>Propionibacteriales</taxon>
        <taxon>Nocardioidaceae</taxon>
        <taxon>Nocardioides</taxon>
    </lineage>
</organism>
<reference evidence="3" key="1">
    <citation type="journal article" date="2019" name="Int. J. Syst. Evol. Microbiol.">
        <title>The Global Catalogue of Microorganisms (GCM) 10K type strain sequencing project: providing services to taxonomists for standard genome sequencing and annotation.</title>
        <authorList>
            <consortium name="The Broad Institute Genomics Platform"/>
            <consortium name="The Broad Institute Genome Sequencing Center for Infectious Disease"/>
            <person name="Wu L."/>
            <person name="Ma J."/>
        </authorList>
    </citation>
    <scope>NUCLEOTIDE SEQUENCE [LARGE SCALE GENOMIC DNA]</scope>
    <source>
        <strain evidence="3">JCM 18532</strain>
    </source>
</reference>
<dbReference type="Pfam" id="PF22677">
    <property type="entry name" value="Ble-like_N"/>
    <property type="match status" value="1"/>
</dbReference>
<comment type="caution">
    <text evidence="2">The sequence shown here is derived from an EMBL/GenBank/DDBJ whole genome shotgun (WGS) entry which is preliminary data.</text>
</comment>